<evidence type="ECO:0000256" key="5">
    <source>
        <dbReference type="ARBA" id="ARBA00035301"/>
    </source>
</evidence>
<comment type="similarity">
    <text evidence="2">Belongs to the eukaryotic ribosomal protein P1/P2 family.</text>
</comment>
<evidence type="ECO:0000256" key="2">
    <source>
        <dbReference type="ARBA" id="ARBA00005436"/>
    </source>
</evidence>
<evidence type="ECO:0000256" key="4">
    <source>
        <dbReference type="ARBA" id="ARBA00023274"/>
    </source>
</evidence>
<dbReference type="Proteomes" id="UP000031668">
    <property type="component" value="Unassembled WGS sequence"/>
</dbReference>
<dbReference type="FunFam" id="1.10.10.1410:FF:000002">
    <property type="entry name" value="60S acidic ribosomal protein P2"/>
    <property type="match status" value="1"/>
</dbReference>
<organism evidence="8 9">
    <name type="scientific">Thelohanellus kitauei</name>
    <name type="common">Myxosporean</name>
    <dbReference type="NCBI Taxonomy" id="669202"/>
    <lineage>
        <taxon>Eukaryota</taxon>
        <taxon>Metazoa</taxon>
        <taxon>Cnidaria</taxon>
        <taxon>Myxozoa</taxon>
        <taxon>Myxosporea</taxon>
        <taxon>Bivalvulida</taxon>
        <taxon>Platysporina</taxon>
        <taxon>Myxobolidae</taxon>
        <taxon>Thelohanellus</taxon>
    </lineage>
</organism>
<keyword evidence="3 8" id="KW-0689">Ribosomal protein</keyword>
<keyword evidence="9" id="KW-1185">Reference proteome</keyword>
<feature type="compositionally biased region" description="Gly residues" evidence="7">
    <location>
        <begin position="100"/>
        <end position="109"/>
    </location>
</feature>
<proteinExistence type="inferred from homology"/>
<accession>A0A0C2M0P3</accession>
<comment type="function">
    <text evidence="1">Plays an important role in the elongation step of protein synthesis.</text>
</comment>
<dbReference type="CDD" id="cd05833">
    <property type="entry name" value="Ribosomal_P2"/>
    <property type="match status" value="1"/>
</dbReference>
<dbReference type="Gene3D" id="1.10.10.1410">
    <property type="match status" value="1"/>
</dbReference>
<dbReference type="GO" id="GO:0022625">
    <property type="term" value="C:cytosolic large ribosomal subunit"/>
    <property type="evidence" value="ECO:0007669"/>
    <property type="project" value="InterPro"/>
</dbReference>
<gene>
    <name evidence="8" type="ORF">RF11_09461</name>
</gene>
<evidence type="ECO:0000256" key="6">
    <source>
        <dbReference type="ARBA" id="ARBA00035443"/>
    </source>
</evidence>
<evidence type="ECO:0000313" key="9">
    <source>
        <dbReference type="Proteomes" id="UP000031668"/>
    </source>
</evidence>
<sequence length="109" mass="11468">MRYLAAYVLAKLGGLEDPNLKDIKEIFEAAEGEFDQKQAELVISRLKGKDIDDLIQKGKLKISSLAPAAAVSAAPAQAVKEAAAPAAQKKPEPESESSDEGGGLGDLFD</sequence>
<dbReference type="OMA" id="THIVFPY"/>
<dbReference type="InterPro" id="IPR044076">
    <property type="entry name" value="Ribosomal_P2"/>
</dbReference>
<dbReference type="PANTHER" id="PTHR21141:SF5">
    <property type="entry name" value="LARGE RIBOSOMAL SUBUNIT PROTEIN P2"/>
    <property type="match status" value="1"/>
</dbReference>
<dbReference type="HAMAP" id="MF_01478">
    <property type="entry name" value="Ribosomal_L12_arch"/>
    <property type="match status" value="1"/>
</dbReference>
<dbReference type="PANTHER" id="PTHR21141">
    <property type="entry name" value="60S ACIDIC RIBOSOMAL PROTEIN FAMILY MEMBER"/>
    <property type="match status" value="1"/>
</dbReference>
<evidence type="ECO:0000256" key="7">
    <source>
        <dbReference type="SAM" id="MobiDB-lite"/>
    </source>
</evidence>
<evidence type="ECO:0000256" key="3">
    <source>
        <dbReference type="ARBA" id="ARBA00022980"/>
    </source>
</evidence>
<dbReference type="InterPro" id="IPR038716">
    <property type="entry name" value="P1/P2_N_sf"/>
</dbReference>
<dbReference type="Pfam" id="PF00428">
    <property type="entry name" value="Ribosomal_60s"/>
    <property type="match status" value="1"/>
</dbReference>
<evidence type="ECO:0000313" key="8">
    <source>
        <dbReference type="EMBL" id="KII60575.1"/>
    </source>
</evidence>
<dbReference type="OrthoDB" id="1227494at2759"/>
<dbReference type="AlphaFoldDB" id="A0A0C2M0P3"/>
<evidence type="ECO:0000256" key="1">
    <source>
        <dbReference type="ARBA" id="ARBA00003362"/>
    </source>
</evidence>
<dbReference type="InterPro" id="IPR027534">
    <property type="entry name" value="Ribosomal_P1/P2"/>
</dbReference>
<dbReference type="GO" id="GO:0002182">
    <property type="term" value="P:cytoplasmic translational elongation"/>
    <property type="evidence" value="ECO:0007669"/>
    <property type="project" value="InterPro"/>
</dbReference>
<dbReference type="GO" id="GO:0003735">
    <property type="term" value="F:structural constituent of ribosome"/>
    <property type="evidence" value="ECO:0007669"/>
    <property type="project" value="InterPro"/>
</dbReference>
<comment type="caution">
    <text evidence="8">The sequence shown here is derived from an EMBL/GenBank/DDBJ whole genome shotgun (WGS) entry which is preliminary data.</text>
</comment>
<dbReference type="EMBL" id="JWZT01005561">
    <property type="protein sequence ID" value="KII60575.1"/>
    <property type="molecule type" value="Genomic_DNA"/>
</dbReference>
<name>A0A0C2M0P3_THEKT</name>
<reference evidence="8 9" key="1">
    <citation type="journal article" date="2014" name="Genome Biol. Evol.">
        <title>The genome of the myxosporean Thelohanellus kitauei shows adaptations to nutrient acquisition within its fish host.</title>
        <authorList>
            <person name="Yang Y."/>
            <person name="Xiong J."/>
            <person name="Zhou Z."/>
            <person name="Huo F."/>
            <person name="Miao W."/>
            <person name="Ran C."/>
            <person name="Liu Y."/>
            <person name="Zhang J."/>
            <person name="Feng J."/>
            <person name="Wang M."/>
            <person name="Wang M."/>
            <person name="Wang L."/>
            <person name="Yao B."/>
        </authorList>
    </citation>
    <scope>NUCLEOTIDE SEQUENCE [LARGE SCALE GENOMIC DNA]</scope>
    <source>
        <strain evidence="8">Wuqing</strain>
    </source>
</reference>
<keyword evidence="4" id="KW-0687">Ribonucleoprotein</keyword>
<feature type="region of interest" description="Disordered" evidence="7">
    <location>
        <begin position="80"/>
        <end position="109"/>
    </location>
</feature>
<protein>
    <recommendedName>
        <fullName evidence="5">Large ribosomal subunit protein P2</fullName>
    </recommendedName>
    <alternativeName>
        <fullName evidence="6">60S acidic ribosomal protein P2</fullName>
    </alternativeName>
</protein>